<comment type="caution">
    <text evidence="5">The sequence shown here is derived from an EMBL/GenBank/DDBJ whole genome shotgun (WGS) entry which is preliminary data.</text>
</comment>
<evidence type="ECO:0000256" key="3">
    <source>
        <dbReference type="SAM" id="SignalP"/>
    </source>
</evidence>
<feature type="chain" id="PRO_5038411562" evidence="3">
    <location>
        <begin position="22"/>
        <end position="644"/>
    </location>
</feature>
<dbReference type="Pfam" id="PF07940">
    <property type="entry name" value="Hepar_II_III_C"/>
    <property type="match status" value="1"/>
</dbReference>
<dbReference type="Gene3D" id="1.50.10.100">
    <property type="entry name" value="Chondroitin AC/alginate lyase"/>
    <property type="match status" value="1"/>
</dbReference>
<dbReference type="Gene3D" id="2.70.98.70">
    <property type="match status" value="1"/>
</dbReference>
<feature type="region of interest" description="Disordered" evidence="2">
    <location>
        <begin position="31"/>
        <end position="53"/>
    </location>
</feature>
<evidence type="ECO:0000259" key="4">
    <source>
        <dbReference type="Pfam" id="PF07940"/>
    </source>
</evidence>
<protein>
    <submittedName>
        <fullName evidence="5">Heparinase II/III family protein</fullName>
    </submittedName>
</protein>
<dbReference type="GO" id="GO:0016829">
    <property type="term" value="F:lyase activity"/>
    <property type="evidence" value="ECO:0007669"/>
    <property type="project" value="InterPro"/>
</dbReference>
<proteinExistence type="predicted"/>
<gene>
    <name evidence="5" type="ORF">IAC06_02685</name>
</gene>
<evidence type="ECO:0000256" key="1">
    <source>
        <dbReference type="ARBA" id="ARBA00004196"/>
    </source>
</evidence>
<name>A0A9D9ER62_9BACT</name>
<comment type="subcellular location">
    <subcellularLocation>
        <location evidence="1">Cell envelope</location>
    </subcellularLocation>
</comment>
<accession>A0A9D9ER62</accession>
<dbReference type="AlphaFoldDB" id="A0A9D9ER62"/>
<evidence type="ECO:0000256" key="2">
    <source>
        <dbReference type="SAM" id="MobiDB-lite"/>
    </source>
</evidence>
<dbReference type="EMBL" id="JADIMI010000022">
    <property type="protein sequence ID" value="MBO8451777.1"/>
    <property type="molecule type" value="Genomic_DNA"/>
</dbReference>
<keyword evidence="3" id="KW-0732">Signal</keyword>
<dbReference type="PANTHER" id="PTHR38045">
    <property type="entry name" value="CHROMOSOME 1, WHOLE GENOME SHOTGUN SEQUENCE"/>
    <property type="match status" value="1"/>
</dbReference>
<dbReference type="InterPro" id="IPR008929">
    <property type="entry name" value="Chondroitin_lyas"/>
</dbReference>
<feature type="domain" description="Heparinase II/III-like C-terminal" evidence="4">
    <location>
        <begin position="426"/>
        <end position="584"/>
    </location>
</feature>
<organism evidence="5 6">
    <name type="scientific">Candidatus Cryptobacteroides intestinavium</name>
    <dbReference type="NCBI Taxonomy" id="2840766"/>
    <lineage>
        <taxon>Bacteria</taxon>
        <taxon>Pseudomonadati</taxon>
        <taxon>Bacteroidota</taxon>
        <taxon>Bacteroidia</taxon>
        <taxon>Bacteroidales</taxon>
        <taxon>Candidatus Cryptobacteroides</taxon>
    </lineage>
</organism>
<dbReference type="PANTHER" id="PTHR38045:SF1">
    <property type="entry name" value="HEPARINASE II_III-LIKE PROTEIN"/>
    <property type="match status" value="1"/>
</dbReference>
<dbReference type="SUPFAM" id="SSF48230">
    <property type="entry name" value="Chondroitin AC/alginate lyase"/>
    <property type="match status" value="1"/>
</dbReference>
<dbReference type="InterPro" id="IPR012480">
    <property type="entry name" value="Hepar_II_III_C"/>
</dbReference>
<dbReference type="GO" id="GO:0030313">
    <property type="term" value="C:cell envelope"/>
    <property type="evidence" value="ECO:0007669"/>
    <property type="project" value="UniProtKB-SubCell"/>
</dbReference>
<evidence type="ECO:0000313" key="6">
    <source>
        <dbReference type="Proteomes" id="UP000823661"/>
    </source>
</evidence>
<reference evidence="5" key="1">
    <citation type="submission" date="2020-10" db="EMBL/GenBank/DDBJ databases">
        <authorList>
            <person name="Gilroy R."/>
        </authorList>
    </citation>
    <scope>NUCLEOTIDE SEQUENCE</scope>
    <source>
        <strain evidence="5">B1-20833</strain>
    </source>
</reference>
<reference evidence="5" key="2">
    <citation type="journal article" date="2021" name="PeerJ">
        <title>Extensive microbial diversity within the chicken gut microbiome revealed by metagenomics and culture.</title>
        <authorList>
            <person name="Gilroy R."/>
            <person name="Ravi A."/>
            <person name="Getino M."/>
            <person name="Pursley I."/>
            <person name="Horton D.L."/>
            <person name="Alikhan N.F."/>
            <person name="Baker D."/>
            <person name="Gharbi K."/>
            <person name="Hall N."/>
            <person name="Watson M."/>
            <person name="Adriaenssens E.M."/>
            <person name="Foster-Nyarko E."/>
            <person name="Jarju S."/>
            <person name="Secka A."/>
            <person name="Antonio M."/>
            <person name="Oren A."/>
            <person name="Chaudhuri R.R."/>
            <person name="La Ragione R."/>
            <person name="Hildebrand F."/>
            <person name="Pallen M.J."/>
        </authorList>
    </citation>
    <scope>NUCLEOTIDE SEQUENCE</scope>
    <source>
        <strain evidence="5">B1-20833</strain>
    </source>
</reference>
<dbReference type="Proteomes" id="UP000823661">
    <property type="component" value="Unassembled WGS sequence"/>
</dbReference>
<dbReference type="PROSITE" id="PS51257">
    <property type="entry name" value="PROKAR_LIPOPROTEIN"/>
    <property type="match status" value="1"/>
</dbReference>
<feature type="signal peptide" evidence="3">
    <location>
        <begin position="1"/>
        <end position="21"/>
    </location>
</feature>
<sequence length="644" mass="71509">MKIRMFILLVTVSALLMGGCAKEEFPLFRPGDSSLNKTEGEDTPEPPVNPTEPDYSLLTAENHPRVIFTDEEFTALAELAGSGANSAFTQIHDKIITRANGYIGDSDLVRELDGKRLLAVSREAEERILFCAYAYKTTGDTKFLTQAEHDIQTVCKFSDWNARQHFLDVGEMAAGVGLGYDWLYNDLSEETRELARKALNDFAFTPANEGTWNLNFYEAESNWNQVCNGGLVCAALAVYESNQSVAKGIIEKAIESNIPVMEALYAPDGNYPEGYSYWCYGTLYEALMLTALETAAGNDAGLSGTEGFSKTGKYMVFMEGPSGMCFNYSDCAPSAIPCLAQWYFAWKFNDLSVLYIEQDRISKYDSSAEARLLPLVAYYVSKISLSDISAPEDYIYRGGGATPVVLVHDTWTMGLEDKFLGIKGGKASTSHSHMDAGSFVYDYNAVRWASDIGLQSYGTLEPYINLWDMNDGSERWTAFRYNNFNHNTITVNGAYHRVAGEGEITGLVNSDGQKGATIDITAPLSNELQSAVRTIYIDGDDLVIKDQIKARSDKDAEIRWTMVTQAQPTIEYGFVTLVKDNKYMWLTKSSSTGHNPEWKTWSTVGEHFWDASNAGYYECGYTITIPKGDEAVITIKLTPDDPME</sequence>
<evidence type="ECO:0000313" key="5">
    <source>
        <dbReference type="EMBL" id="MBO8451777.1"/>
    </source>
</evidence>